<gene>
    <name evidence="3" type="ORF">SAMN04488058_10976</name>
</gene>
<dbReference type="InterPro" id="IPR002539">
    <property type="entry name" value="MaoC-like_dom"/>
</dbReference>
<keyword evidence="4" id="KW-1185">Reference proteome</keyword>
<dbReference type="InterPro" id="IPR050965">
    <property type="entry name" value="UPF0336/Enoyl-CoA_hydratase"/>
</dbReference>
<organism evidence="3 4">
    <name type="scientific">Deinococcus reticulitermitis</name>
    <dbReference type="NCBI Taxonomy" id="856736"/>
    <lineage>
        <taxon>Bacteria</taxon>
        <taxon>Thermotogati</taxon>
        <taxon>Deinococcota</taxon>
        <taxon>Deinococci</taxon>
        <taxon>Deinococcales</taxon>
        <taxon>Deinococcaceae</taxon>
        <taxon>Deinococcus</taxon>
    </lineage>
</organism>
<protein>
    <submittedName>
        <fullName evidence="3">MaoC like domain-containing protein</fullName>
    </submittedName>
</protein>
<dbReference type="STRING" id="856736.SAMN04488058_10976"/>
<dbReference type="PANTHER" id="PTHR43437:SF3">
    <property type="entry name" value="HYDROXYACYL-THIOESTER DEHYDRATASE TYPE 2, MITOCHONDRIAL"/>
    <property type="match status" value="1"/>
</dbReference>
<dbReference type="GO" id="GO:0019171">
    <property type="term" value="F:(3R)-hydroxyacyl-[acyl-carrier-protein] dehydratase activity"/>
    <property type="evidence" value="ECO:0007669"/>
    <property type="project" value="TreeGrafter"/>
</dbReference>
<dbReference type="Proteomes" id="UP000199223">
    <property type="component" value="Unassembled WGS sequence"/>
</dbReference>
<dbReference type="Pfam" id="PF01575">
    <property type="entry name" value="MaoC_dehydratas"/>
    <property type="match status" value="1"/>
</dbReference>
<evidence type="ECO:0000313" key="3">
    <source>
        <dbReference type="EMBL" id="SEJ49992.1"/>
    </source>
</evidence>
<evidence type="ECO:0000259" key="2">
    <source>
        <dbReference type="Pfam" id="PF01575"/>
    </source>
</evidence>
<feature type="region of interest" description="Disordered" evidence="1">
    <location>
        <begin position="147"/>
        <end position="169"/>
    </location>
</feature>
<dbReference type="OrthoDB" id="9801625at2"/>
<accession>A0A1H6ZJX3</accession>
<evidence type="ECO:0000313" key="4">
    <source>
        <dbReference type="Proteomes" id="UP000199223"/>
    </source>
</evidence>
<proteinExistence type="predicted"/>
<evidence type="ECO:0000256" key="1">
    <source>
        <dbReference type="SAM" id="MobiDB-lite"/>
    </source>
</evidence>
<dbReference type="InterPro" id="IPR029069">
    <property type="entry name" value="HotDog_dom_sf"/>
</dbReference>
<dbReference type="EMBL" id="FNZA01000009">
    <property type="protein sequence ID" value="SEJ49992.1"/>
    <property type="molecule type" value="Genomic_DNA"/>
</dbReference>
<reference evidence="4" key="1">
    <citation type="submission" date="2016-10" db="EMBL/GenBank/DDBJ databases">
        <authorList>
            <person name="Varghese N."/>
            <person name="Submissions S."/>
        </authorList>
    </citation>
    <scope>NUCLEOTIDE SEQUENCE [LARGE SCALE GENOMIC DNA]</scope>
    <source>
        <strain evidence="4">CGMCC 1.10218</strain>
    </source>
</reference>
<dbReference type="RefSeq" id="WP_092264656.1">
    <property type="nucleotide sequence ID" value="NZ_FNZA01000009.1"/>
</dbReference>
<dbReference type="PANTHER" id="PTHR43437">
    <property type="entry name" value="HYDROXYACYL-THIOESTER DEHYDRATASE TYPE 2, MITOCHONDRIAL-RELATED"/>
    <property type="match status" value="1"/>
</dbReference>
<sequence length="169" mass="18493">MTPASEAARDAFRRRREDALGLLHVGQTYTCRRTFTEGDVSAFCGVTGDFNPFHQDEVFATGALFGRRIVPGLLPGSLLTHIGGMLGFLAAEMHFEFLAPVYIGETVTCVVEVLEKGERRVRCGARMTNEAGKVVIQASFSGFPTWPRLHPDRVEPTDTAEPDPPALDV</sequence>
<dbReference type="Gene3D" id="3.10.129.10">
    <property type="entry name" value="Hotdog Thioesterase"/>
    <property type="match status" value="1"/>
</dbReference>
<dbReference type="CDD" id="cd03449">
    <property type="entry name" value="R_hydratase"/>
    <property type="match status" value="1"/>
</dbReference>
<dbReference type="GO" id="GO:0006633">
    <property type="term" value="P:fatty acid biosynthetic process"/>
    <property type="evidence" value="ECO:0007669"/>
    <property type="project" value="TreeGrafter"/>
</dbReference>
<feature type="domain" description="MaoC-like" evidence="2">
    <location>
        <begin position="32"/>
        <end position="122"/>
    </location>
</feature>
<name>A0A1H6ZJX3_9DEIO</name>
<dbReference type="SUPFAM" id="SSF54637">
    <property type="entry name" value="Thioesterase/thiol ester dehydrase-isomerase"/>
    <property type="match status" value="1"/>
</dbReference>
<dbReference type="AlphaFoldDB" id="A0A1H6ZJX3"/>